<dbReference type="InterPro" id="IPR050950">
    <property type="entry name" value="HTH-type_LysR_regulators"/>
</dbReference>
<evidence type="ECO:0000313" key="7">
    <source>
        <dbReference type="Proteomes" id="UP000265848"/>
    </source>
</evidence>
<dbReference type="GO" id="GO:0005829">
    <property type="term" value="C:cytosol"/>
    <property type="evidence" value="ECO:0007669"/>
    <property type="project" value="TreeGrafter"/>
</dbReference>
<evidence type="ECO:0000256" key="3">
    <source>
        <dbReference type="ARBA" id="ARBA00023125"/>
    </source>
</evidence>
<comment type="similarity">
    <text evidence="1">Belongs to the LysR transcriptional regulatory family.</text>
</comment>
<gene>
    <name evidence="6" type="ORF">DL237_10555</name>
</gene>
<dbReference type="SUPFAM" id="SSF46785">
    <property type="entry name" value="Winged helix' DNA-binding domain"/>
    <property type="match status" value="1"/>
</dbReference>
<dbReference type="Gene3D" id="3.40.190.290">
    <property type="match status" value="1"/>
</dbReference>
<name>A0A399J7U7_9RHOB</name>
<dbReference type="RefSeq" id="WP_119399153.1">
    <property type="nucleotide sequence ID" value="NZ_QWJJ01000008.1"/>
</dbReference>
<evidence type="ECO:0000259" key="5">
    <source>
        <dbReference type="PROSITE" id="PS50931"/>
    </source>
</evidence>
<feature type="domain" description="HTH lysR-type" evidence="5">
    <location>
        <begin position="1"/>
        <end position="57"/>
    </location>
</feature>
<dbReference type="FunFam" id="1.10.10.10:FF:000001">
    <property type="entry name" value="LysR family transcriptional regulator"/>
    <property type="match status" value="1"/>
</dbReference>
<dbReference type="AlphaFoldDB" id="A0A399J7U7"/>
<evidence type="ECO:0000256" key="4">
    <source>
        <dbReference type="ARBA" id="ARBA00023163"/>
    </source>
</evidence>
<protein>
    <submittedName>
        <fullName evidence="6">LysR family transcriptional regulator</fullName>
    </submittedName>
</protein>
<dbReference type="InterPro" id="IPR000847">
    <property type="entry name" value="LysR_HTH_N"/>
</dbReference>
<dbReference type="EMBL" id="QWJJ01000008">
    <property type="protein sequence ID" value="RII38806.1"/>
    <property type="molecule type" value="Genomic_DNA"/>
</dbReference>
<dbReference type="Proteomes" id="UP000265848">
    <property type="component" value="Unassembled WGS sequence"/>
</dbReference>
<accession>A0A399J7U7</accession>
<evidence type="ECO:0000256" key="2">
    <source>
        <dbReference type="ARBA" id="ARBA00023015"/>
    </source>
</evidence>
<keyword evidence="3" id="KW-0238">DNA-binding</keyword>
<sequence>MIQKLEMLIALAREQHFGRAAESIGVTQPSLSTGIKQLEAQLGVKLVLRGSRFGGLTPEGQRTLVWARQIVGDARRLREEMRFSREGLSGHLRIAVIPTALTWASRLASGFGVAHPNVNFTVLSRNSADILTMLENFDVDAGISYLDNEPLGHVSRAFLYRETYAVICRPEHALARRDRIAWRDLADEALCLLTPDMQNRRIINRAFMQAGLAPVARLESNSTVVLATQVEQAGMVTVLPDHLAAFLVAGRDLVMVPVETGEPGPSVGLIAPYQEPHTPVIEALLTEAGRVAEGQ</sequence>
<dbReference type="Pfam" id="PF03466">
    <property type="entry name" value="LysR_substrate"/>
    <property type="match status" value="1"/>
</dbReference>
<dbReference type="Gene3D" id="1.10.10.10">
    <property type="entry name" value="Winged helix-like DNA-binding domain superfamily/Winged helix DNA-binding domain"/>
    <property type="match status" value="1"/>
</dbReference>
<keyword evidence="7" id="KW-1185">Reference proteome</keyword>
<dbReference type="InterPro" id="IPR036390">
    <property type="entry name" value="WH_DNA-bd_sf"/>
</dbReference>
<dbReference type="SUPFAM" id="SSF53850">
    <property type="entry name" value="Periplasmic binding protein-like II"/>
    <property type="match status" value="1"/>
</dbReference>
<dbReference type="PRINTS" id="PR00039">
    <property type="entry name" value="HTHLYSR"/>
</dbReference>
<dbReference type="PROSITE" id="PS50931">
    <property type="entry name" value="HTH_LYSR"/>
    <property type="match status" value="1"/>
</dbReference>
<keyword evidence="2" id="KW-0805">Transcription regulation</keyword>
<evidence type="ECO:0000313" key="6">
    <source>
        <dbReference type="EMBL" id="RII38806.1"/>
    </source>
</evidence>
<dbReference type="OrthoDB" id="9815174at2"/>
<dbReference type="InterPro" id="IPR036388">
    <property type="entry name" value="WH-like_DNA-bd_sf"/>
</dbReference>
<proteinExistence type="inferred from homology"/>
<reference evidence="6 7" key="1">
    <citation type="submission" date="2018-08" db="EMBL/GenBank/DDBJ databases">
        <title>Pseudooceanicola sediminis CY03 in the family Rhodobacteracea.</title>
        <authorList>
            <person name="Zhang Y.-J."/>
        </authorList>
    </citation>
    <scope>NUCLEOTIDE SEQUENCE [LARGE SCALE GENOMIC DNA]</scope>
    <source>
        <strain evidence="6 7">CY03</strain>
    </source>
</reference>
<keyword evidence="4" id="KW-0804">Transcription</keyword>
<organism evidence="6 7">
    <name type="scientific">Pseudooceanicola sediminis</name>
    <dbReference type="NCBI Taxonomy" id="2211117"/>
    <lineage>
        <taxon>Bacteria</taxon>
        <taxon>Pseudomonadati</taxon>
        <taxon>Pseudomonadota</taxon>
        <taxon>Alphaproteobacteria</taxon>
        <taxon>Rhodobacterales</taxon>
        <taxon>Paracoccaceae</taxon>
        <taxon>Pseudooceanicola</taxon>
    </lineage>
</organism>
<comment type="caution">
    <text evidence="6">The sequence shown here is derived from an EMBL/GenBank/DDBJ whole genome shotgun (WGS) entry which is preliminary data.</text>
</comment>
<dbReference type="PANTHER" id="PTHR30419">
    <property type="entry name" value="HTH-TYPE TRANSCRIPTIONAL REGULATOR YBHD"/>
    <property type="match status" value="1"/>
</dbReference>
<dbReference type="GO" id="GO:0003700">
    <property type="term" value="F:DNA-binding transcription factor activity"/>
    <property type="evidence" value="ECO:0007669"/>
    <property type="project" value="InterPro"/>
</dbReference>
<dbReference type="GO" id="GO:0003677">
    <property type="term" value="F:DNA binding"/>
    <property type="evidence" value="ECO:0007669"/>
    <property type="project" value="UniProtKB-KW"/>
</dbReference>
<dbReference type="Pfam" id="PF00126">
    <property type="entry name" value="HTH_1"/>
    <property type="match status" value="1"/>
</dbReference>
<dbReference type="PANTHER" id="PTHR30419:SF31">
    <property type="entry name" value="BLR3139 PROTEIN"/>
    <property type="match status" value="1"/>
</dbReference>
<dbReference type="InterPro" id="IPR005119">
    <property type="entry name" value="LysR_subst-bd"/>
</dbReference>
<evidence type="ECO:0000256" key="1">
    <source>
        <dbReference type="ARBA" id="ARBA00009437"/>
    </source>
</evidence>
<dbReference type="CDD" id="cd05466">
    <property type="entry name" value="PBP2_LTTR_substrate"/>
    <property type="match status" value="1"/>
</dbReference>